<dbReference type="EMBL" id="APAU02000044">
    <property type="protein sequence ID" value="EUB59440.1"/>
    <property type="molecule type" value="Genomic_DNA"/>
</dbReference>
<sequence length="154" mass="18516">MTTQRYKENKKMDKCPKALLRYKECLKPFRLNQIRLIKKKRMKITFGRRNATTLPCVAFKCTWHEKILENKTWLWPPPFLVQLSFPIGDILFSMQLVNRWKKLTALELKSAVQISKTNKWYIPSNLRQNYGLNLSLFINNIPFHFLEKKNRKQT</sequence>
<dbReference type="RefSeq" id="XP_024350636.1">
    <property type="nucleotide sequence ID" value="XM_024494940.1"/>
</dbReference>
<comment type="caution">
    <text evidence="1">The sequence shown here is derived from an EMBL/GenBank/DDBJ whole genome shotgun (WGS) entry which is preliminary data.</text>
</comment>
<keyword evidence="2" id="KW-1185">Reference proteome</keyword>
<accession>W6UDP1</accession>
<proteinExistence type="predicted"/>
<dbReference type="AlphaFoldDB" id="W6UDP1"/>
<dbReference type="CTD" id="36341406"/>
<evidence type="ECO:0000313" key="1">
    <source>
        <dbReference type="EMBL" id="EUB59440.1"/>
    </source>
</evidence>
<dbReference type="KEGG" id="egl:EGR_05691"/>
<gene>
    <name evidence="1" type="ORF">EGR_05691</name>
</gene>
<evidence type="ECO:0000313" key="2">
    <source>
        <dbReference type="Proteomes" id="UP000019149"/>
    </source>
</evidence>
<organism evidence="1 2">
    <name type="scientific">Echinococcus granulosus</name>
    <name type="common">Hydatid tapeworm</name>
    <dbReference type="NCBI Taxonomy" id="6210"/>
    <lineage>
        <taxon>Eukaryota</taxon>
        <taxon>Metazoa</taxon>
        <taxon>Spiralia</taxon>
        <taxon>Lophotrochozoa</taxon>
        <taxon>Platyhelminthes</taxon>
        <taxon>Cestoda</taxon>
        <taxon>Eucestoda</taxon>
        <taxon>Cyclophyllidea</taxon>
        <taxon>Taeniidae</taxon>
        <taxon>Echinococcus</taxon>
        <taxon>Echinococcus granulosus group</taxon>
    </lineage>
</organism>
<protein>
    <submittedName>
        <fullName evidence="1">Uncharacterized protein</fullName>
    </submittedName>
</protein>
<name>W6UDP1_ECHGR</name>
<dbReference type="Proteomes" id="UP000019149">
    <property type="component" value="Unassembled WGS sequence"/>
</dbReference>
<reference evidence="1 2" key="1">
    <citation type="journal article" date="2013" name="Nat. Genet.">
        <title>The genome of the hydatid tapeworm Echinococcus granulosus.</title>
        <authorList>
            <person name="Zheng H."/>
            <person name="Zhang W."/>
            <person name="Zhang L."/>
            <person name="Zhang Z."/>
            <person name="Li J."/>
            <person name="Lu G."/>
            <person name="Zhu Y."/>
            <person name="Wang Y."/>
            <person name="Huang Y."/>
            <person name="Liu J."/>
            <person name="Kang H."/>
            <person name="Chen J."/>
            <person name="Wang L."/>
            <person name="Chen A."/>
            <person name="Yu S."/>
            <person name="Gao Z."/>
            <person name="Jin L."/>
            <person name="Gu W."/>
            <person name="Wang Z."/>
            <person name="Zhao L."/>
            <person name="Shi B."/>
            <person name="Wen H."/>
            <person name="Lin R."/>
            <person name="Jones M.K."/>
            <person name="Brejova B."/>
            <person name="Vinar T."/>
            <person name="Zhao G."/>
            <person name="McManus D.P."/>
            <person name="Chen Z."/>
            <person name="Zhou Y."/>
            <person name="Wang S."/>
        </authorList>
    </citation>
    <scope>NUCLEOTIDE SEQUENCE [LARGE SCALE GENOMIC DNA]</scope>
</reference>
<dbReference type="GeneID" id="36341406"/>